<keyword evidence="3" id="KW-1185">Reference proteome</keyword>
<gene>
    <name evidence="2" type="ORF">E2562_030847</name>
</gene>
<comment type="caution">
    <text evidence="2">The sequence shown here is derived from an EMBL/GenBank/DDBJ whole genome shotgun (WGS) entry which is preliminary data.</text>
</comment>
<evidence type="ECO:0000256" key="1">
    <source>
        <dbReference type="SAM" id="MobiDB-lite"/>
    </source>
</evidence>
<accession>A0A6G1EZX1</accession>
<feature type="compositionally biased region" description="Basic and acidic residues" evidence="1">
    <location>
        <begin position="85"/>
        <end position="96"/>
    </location>
</feature>
<evidence type="ECO:0000313" key="3">
    <source>
        <dbReference type="Proteomes" id="UP000479710"/>
    </source>
</evidence>
<reference evidence="2 3" key="1">
    <citation type="submission" date="2019-11" db="EMBL/GenBank/DDBJ databases">
        <title>Whole genome sequence of Oryza granulata.</title>
        <authorList>
            <person name="Li W."/>
        </authorList>
    </citation>
    <scope>NUCLEOTIDE SEQUENCE [LARGE SCALE GENOMIC DNA]</scope>
    <source>
        <strain evidence="3">cv. Menghai</strain>
        <tissue evidence="2">Leaf</tissue>
    </source>
</reference>
<dbReference type="AlphaFoldDB" id="A0A6G1EZX1"/>
<feature type="region of interest" description="Disordered" evidence="1">
    <location>
        <begin position="57"/>
        <end position="110"/>
    </location>
</feature>
<evidence type="ECO:0000313" key="2">
    <source>
        <dbReference type="EMBL" id="KAF0930200.1"/>
    </source>
</evidence>
<name>A0A6G1EZX1_9ORYZ</name>
<organism evidence="2 3">
    <name type="scientific">Oryza meyeriana var. granulata</name>
    <dbReference type="NCBI Taxonomy" id="110450"/>
    <lineage>
        <taxon>Eukaryota</taxon>
        <taxon>Viridiplantae</taxon>
        <taxon>Streptophyta</taxon>
        <taxon>Embryophyta</taxon>
        <taxon>Tracheophyta</taxon>
        <taxon>Spermatophyta</taxon>
        <taxon>Magnoliopsida</taxon>
        <taxon>Liliopsida</taxon>
        <taxon>Poales</taxon>
        <taxon>Poaceae</taxon>
        <taxon>BOP clade</taxon>
        <taxon>Oryzoideae</taxon>
        <taxon>Oryzeae</taxon>
        <taxon>Oryzinae</taxon>
        <taxon>Oryza</taxon>
        <taxon>Oryza meyeriana</taxon>
    </lineage>
</organism>
<dbReference type="Proteomes" id="UP000479710">
    <property type="component" value="Unassembled WGS sequence"/>
</dbReference>
<proteinExistence type="predicted"/>
<dbReference type="EMBL" id="SPHZ02000002">
    <property type="protein sequence ID" value="KAF0930200.1"/>
    <property type="molecule type" value="Genomic_DNA"/>
</dbReference>
<sequence length="110" mass="12154">MYPHLHPLCGKKRSGLGTKEVIGMLRKRAGDIADARSLLLSNMLRITGILRDNKTEQTSAATGEEMRGCARGSRRSPSCVGPSTPERRGEDARGRQQEIAIARRPIDEQR</sequence>
<protein>
    <submittedName>
        <fullName evidence="2">Uncharacterized protein</fullName>
    </submittedName>
</protein>